<organism evidence="1 2">
    <name type="scientific">Nonomuraea guangzhouensis</name>
    <dbReference type="NCBI Taxonomy" id="1291555"/>
    <lineage>
        <taxon>Bacteria</taxon>
        <taxon>Bacillati</taxon>
        <taxon>Actinomycetota</taxon>
        <taxon>Actinomycetes</taxon>
        <taxon>Streptosporangiales</taxon>
        <taxon>Streptosporangiaceae</taxon>
        <taxon>Nonomuraea</taxon>
    </lineage>
</organism>
<dbReference type="EMBL" id="JBHUCM010000069">
    <property type="protein sequence ID" value="MFD1546718.1"/>
    <property type="molecule type" value="Genomic_DNA"/>
</dbReference>
<reference evidence="2" key="1">
    <citation type="journal article" date="2019" name="Int. J. Syst. Evol. Microbiol.">
        <title>The Global Catalogue of Microorganisms (GCM) 10K type strain sequencing project: providing services to taxonomists for standard genome sequencing and annotation.</title>
        <authorList>
            <consortium name="The Broad Institute Genomics Platform"/>
            <consortium name="The Broad Institute Genome Sequencing Center for Infectious Disease"/>
            <person name="Wu L."/>
            <person name="Ma J."/>
        </authorList>
    </citation>
    <scope>NUCLEOTIDE SEQUENCE [LARGE SCALE GENOMIC DNA]</scope>
    <source>
        <strain evidence="2">CGMCC 1.15399</strain>
    </source>
</reference>
<sequence>MKPLAVVMASVVLVAVLGVMGIGLGALSFFTAHGCGSGEDRLAQSLAAHGIFAQRPFGARPQGERTAICDVDDRIVDVEQVYRLRGAGNDVFDFYREVAVRDGWKPSTEEADEGGFCFTKAIADKDVDFSVSVDKPDMFYVRMSSSIDGGGWC</sequence>
<comment type="caution">
    <text evidence="1">The sequence shown here is derived from an EMBL/GenBank/DDBJ whole genome shotgun (WGS) entry which is preliminary data.</text>
</comment>
<name>A0ABW4GWD8_9ACTN</name>
<gene>
    <name evidence="1" type="ORF">ACFSJ0_57445</name>
</gene>
<dbReference type="RefSeq" id="WP_219538659.1">
    <property type="nucleotide sequence ID" value="NZ_JAHKRM010000049.1"/>
</dbReference>
<proteinExistence type="predicted"/>
<evidence type="ECO:0000313" key="1">
    <source>
        <dbReference type="EMBL" id="MFD1546718.1"/>
    </source>
</evidence>
<keyword evidence="2" id="KW-1185">Reference proteome</keyword>
<protein>
    <recommendedName>
        <fullName evidence="3">DUF4333 domain-containing protein</fullName>
    </recommendedName>
</protein>
<evidence type="ECO:0000313" key="2">
    <source>
        <dbReference type="Proteomes" id="UP001597097"/>
    </source>
</evidence>
<accession>A0ABW4GWD8</accession>
<dbReference type="Proteomes" id="UP001597097">
    <property type="component" value="Unassembled WGS sequence"/>
</dbReference>
<evidence type="ECO:0008006" key="3">
    <source>
        <dbReference type="Google" id="ProtNLM"/>
    </source>
</evidence>